<keyword evidence="1" id="KW-0812">Transmembrane</keyword>
<dbReference type="InterPro" id="IPR010699">
    <property type="entry name" value="DUF1275"/>
</dbReference>
<feature type="transmembrane region" description="Helical" evidence="1">
    <location>
        <begin position="59"/>
        <end position="84"/>
    </location>
</feature>
<gene>
    <name evidence="2" type="ORF">QW060_03250</name>
</gene>
<accession>A0ABT8CPQ4</accession>
<reference evidence="3" key="1">
    <citation type="journal article" date="2019" name="Int. J. Syst. Evol. Microbiol.">
        <title>The Global Catalogue of Microorganisms (GCM) 10K type strain sequencing project: providing services to taxonomists for standard genome sequencing and annotation.</title>
        <authorList>
            <consortium name="The Broad Institute Genomics Platform"/>
            <consortium name="The Broad Institute Genome Sequencing Center for Infectious Disease"/>
            <person name="Wu L."/>
            <person name="Ma J."/>
        </authorList>
    </citation>
    <scope>NUCLEOTIDE SEQUENCE [LARGE SCALE GENOMIC DNA]</scope>
    <source>
        <strain evidence="3">CECT 7184</strain>
    </source>
</reference>
<dbReference type="EMBL" id="JAUFQU010000001">
    <property type="protein sequence ID" value="MDN3706139.1"/>
    <property type="molecule type" value="Genomic_DNA"/>
</dbReference>
<dbReference type="RefSeq" id="WP_290362272.1">
    <property type="nucleotide sequence ID" value="NZ_JAUFQU010000001.1"/>
</dbReference>
<keyword evidence="1" id="KW-0472">Membrane</keyword>
<feature type="transmembrane region" description="Helical" evidence="1">
    <location>
        <begin position="212"/>
        <end position="230"/>
    </location>
</feature>
<evidence type="ECO:0000256" key="1">
    <source>
        <dbReference type="SAM" id="Phobius"/>
    </source>
</evidence>
<dbReference type="PANTHER" id="PTHR37314">
    <property type="entry name" value="SLR0142 PROTEIN"/>
    <property type="match status" value="1"/>
</dbReference>
<keyword evidence="3" id="KW-1185">Reference proteome</keyword>
<proteinExistence type="predicted"/>
<keyword evidence="1" id="KW-1133">Transmembrane helix</keyword>
<evidence type="ECO:0000313" key="2">
    <source>
        <dbReference type="EMBL" id="MDN3706139.1"/>
    </source>
</evidence>
<evidence type="ECO:0000313" key="3">
    <source>
        <dbReference type="Proteomes" id="UP001242368"/>
    </source>
</evidence>
<comment type="caution">
    <text evidence="2">The sequence shown here is derived from an EMBL/GenBank/DDBJ whole genome shotgun (WGS) entry which is preliminary data.</text>
</comment>
<feature type="transmembrane region" description="Helical" evidence="1">
    <location>
        <begin position="96"/>
        <end position="115"/>
    </location>
</feature>
<sequence length="270" mass="30938">MLRKYSNHRTHSDNLKLGALTAFSAGMVNVISLVIFFSFTSNVTGFFAIFSQEMSKGNWFQAAVVLLWIMLFFFGSFTSNMLIIHGNRYIGRYLSHAVPLILETLCLLFVGIYLQNFYGESLQETEFLVGLLLFAMGLQNGLTASISNSAIKTTHLTGLTTDLAILLSMFTKKRYRRDVTLQKKAQLLGSIMFFYVAGGIITGLFYYSIHYYTFYVVCAVLGVIILYDYYKLSMMKYVYKRQLIVTNYYKKNKVKSKKEQQLKEALCPEK</sequence>
<feature type="transmembrane region" description="Helical" evidence="1">
    <location>
        <begin position="185"/>
        <end position="206"/>
    </location>
</feature>
<feature type="transmembrane region" description="Helical" evidence="1">
    <location>
        <begin position="127"/>
        <end position="146"/>
    </location>
</feature>
<name>A0ABT8CPQ4_9FLAO</name>
<dbReference type="Proteomes" id="UP001242368">
    <property type="component" value="Unassembled WGS sequence"/>
</dbReference>
<organism evidence="2 3">
    <name type="scientific">Paenimyroides ceti</name>
    <dbReference type="NCBI Taxonomy" id="395087"/>
    <lineage>
        <taxon>Bacteria</taxon>
        <taxon>Pseudomonadati</taxon>
        <taxon>Bacteroidota</taxon>
        <taxon>Flavobacteriia</taxon>
        <taxon>Flavobacteriales</taxon>
        <taxon>Flavobacteriaceae</taxon>
        <taxon>Paenimyroides</taxon>
    </lineage>
</organism>
<dbReference type="PANTHER" id="PTHR37314:SF4">
    <property type="entry name" value="UPF0700 TRANSMEMBRANE PROTEIN YOAK"/>
    <property type="match status" value="1"/>
</dbReference>
<protein>
    <submittedName>
        <fullName evidence="2">YoaK family protein</fullName>
    </submittedName>
</protein>
<dbReference type="Pfam" id="PF06912">
    <property type="entry name" value="DUF1275"/>
    <property type="match status" value="1"/>
</dbReference>